<sequence length="148" mass="16938">MTKEKANRNEVVGMFLTYCRKTLVNARTDVLRERKRRLNREVLFCDLRRSELESLADWQDVPERETVFDAAGKPIGVTDKDLADALEKLCPEEQAIILLSYFAGWSDRRIGEDMGFPRSTVQNRRARALARLADILTEGGDPHGKDKD</sequence>
<feature type="domain" description="RNA polymerase sigma factor 70 region 4 type 2" evidence="1">
    <location>
        <begin position="81"/>
        <end position="132"/>
    </location>
</feature>
<dbReference type="Pfam" id="PF08281">
    <property type="entry name" value="Sigma70_r4_2"/>
    <property type="match status" value="1"/>
</dbReference>
<gene>
    <name evidence="2" type="ORF">ERS852444_00761</name>
</gene>
<proteinExistence type="predicted"/>
<dbReference type="SUPFAM" id="SSF88659">
    <property type="entry name" value="Sigma3 and sigma4 domains of RNA polymerase sigma factors"/>
    <property type="match status" value="1"/>
</dbReference>
<dbReference type="InterPro" id="IPR013324">
    <property type="entry name" value="RNA_pol_sigma_r3/r4-like"/>
</dbReference>
<dbReference type="Proteomes" id="UP000095453">
    <property type="component" value="Unassembled WGS sequence"/>
</dbReference>
<dbReference type="InterPro" id="IPR013249">
    <property type="entry name" value="RNA_pol_sigma70_r4_t2"/>
</dbReference>
<dbReference type="Gene3D" id="1.10.10.10">
    <property type="entry name" value="Winged helix-like DNA-binding domain superfamily/Winged helix DNA-binding domain"/>
    <property type="match status" value="1"/>
</dbReference>
<reference evidence="2 3" key="1">
    <citation type="submission" date="2015-09" db="EMBL/GenBank/DDBJ databases">
        <authorList>
            <consortium name="Pathogen Informatics"/>
        </authorList>
    </citation>
    <scope>NUCLEOTIDE SEQUENCE [LARGE SCALE GENOMIC DNA]</scope>
    <source>
        <strain evidence="2 3">2789STDY5608887</strain>
    </source>
</reference>
<dbReference type="GO" id="GO:0003677">
    <property type="term" value="F:DNA binding"/>
    <property type="evidence" value="ECO:0007669"/>
    <property type="project" value="InterPro"/>
</dbReference>
<dbReference type="RefSeq" id="WP_055168001.1">
    <property type="nucleotide sequence ID" value="NZ_CYXX01000004.1"/>
</dbReference>
<organism evidence="2 3">
    <name type="scientific">Roseburia inulinivorans</name>
    <dbReference type="NCBI Taxonomy" id="360807"/>
    <lineage>
        <taxon>Bacteria</taxon>
        <taxon>Bacillati</taxon>
        <taxon>Bacillota</taxon>
        <taxon>Clostridia</taxon>
        <taxon>Lachnospirales</taxon>
        <taxon>Lachnospiraceae</taxon>
        <taxon>Roseburia</taxon>
    </lineage>
</organism>
<dbReference type="AlphaFoldDB" id="A0A173S4F2"/>
<evidence type="ECO:0000313" key="3">
    <source>
        <dbReference type="Proteomes" id="UP000095453"/>
    </source>
</evidence>
<evidence type="ECO:0000259" key="1">
    <source>
        <dbReference type="Pfam" id="PF08281"/>
    </source>
</evidence>
<dbReference type="GO" id="GO:0016987">
    <property type="term" value="F:sigma factor activity"/>
    <property type="evidence" value="ECO:0007669"/>
    <property type="project" value="InterPro"/>
</dbReference>
<dbReference type="EMBL" id="CYXX01000004">
    <property type="protein sequence ID" value="CUM84747.1"/>
    <property type="molecule type" value="Genomic_DNA"/>
</dbReference>
<dbReference type="GO" id="GO:0006352">
    <property type="term" value="P:DNA-templated transcription initiation"/>
    <property type="evidence" value="ECO:0007669"/>
    <property type="project" value="InterPro"/>
</dbReference>
<protein>
    <submittedName>
        <fullName evidence="2">RNA polymerase sigma factor</fullName>
    </submittedName>
</protein>
<accession>A0A173S4F2</accession>
<dbReference type="InterPro" id="IPR014284">
    <property type="entry name" value="RNA_pol_sigma-70_dom"/>
</dbReference>
<dbReference type="InterPro" id="IPR036388">
    <property type="entry name" value="WH-like_DNA-bd_sf"/>
</dbReference>
<name>A0A173S4F2_9FIRM</name>
<evidence type="ECO:0000313" key="2">
    <source>
        <dbReference type="EMBL" id="CUM84747.1"/>
    </source>
</evidence>
<dbReference type="NCBIfam" id="TIGR02937">
    <property type="entry name" value="sigma70-ECF"/>
    <property type="match status" value="1"/>
</dbReference>